<dbReference type="AlphaFoldDB" id="A0A061FX55"/>
<gene>
    <name evidence="1" type="ORF">TCM_013993</name>
</gene>
<dbReference type="EMBL" id="CM001881">
    <property type="protein sequence ID" value="EOY21846.1"/>
    <property type="molecule type" value="Genomic_DNA"/>
</dbReference>
<keyword evidence="2" id="KW-1185">Reference proteome</keyword>
<dbReference type="Proteomes" id="UP000026915">
    <property type="component" value="Chromosome 3"/>
</dbReference>
<dbReference type="InParanoid" id="A0A061FX55"/>
<dbReference type="HOGENOM" id="CLU_2228058_0_0_1"/>
<organism evidence="1 2">
    <name type="scientific">Theobroma cacao</name>
    <name type="common">Cacao</name>
    <name type="synonym">Cocoa</name>
    <dbReference type="NCBI Taxonomy" id="3641"/>
    <lineage>
        <taxon>Eukaryota</taxon>
        <taxon>Viridiplantae</taxon>
        <taxon>Streptophyta</taxon>
        <taxon>Embryophyta</taxon>
        <taxon>Tracheophyta</taxon>
        <taxon>Spermatophyta</taxon>
        <taxon>Magnoliopsida</taxon>
        <taxon>eudicotyledons</taxon>
        <taxon>Gunneridae</taxon>
        <taxon>Pentapetalae</taxon>
        <taxon>rosids</taxon>
        <taxon>malvids</taxon>
        <taxon>Malvales</taxon>
        <taxon>Malvaceae</taxon>
        <taxon>Byttnerioideae</taxon>
        <taxon>Theobroma</taxon>
    </lineage>
</organism>
<proteinExistence type="predicted"/>
<name>A0A061FX55_THECC</name>
<evidence type="ECO:0000313" key="2">
    <source>
        <dbReference type="Proteomes" id="UP000026915"/>
    </source>
</evidence>
<sequence>MEVFFIIKMQSLVWLHGCEGTKSIDEVGWCCRPWDASLKRAPLHTGVNILQQPPLSGEYKFNVDGSDRRKLRSTVCDGVHRDSKSYVLVSSLAHLVLRTSTTKRLW</sequence>
<evidence type="ECO:0000313" key="1">
    <source>
        <dbReference type="EMBL" id="EOY21846.1"/>
    </source>
</evidence>
<protein>
    <submittedName>
        <fullName evidence="1">Uncharacterized protein</fullName>
    </submittedName>
</protein>
<accession>A0A061FX55</accession>
<dbReference type="Gramene" id="EOY21846">
    <property type="protein sequence ID" value="EOY21846"/>
    <property type="gene ID" value="TCM_013993"/>
</dbReference>
<reference evidence="1 2" key="1">
    <citation type="journal article" date="2013" name="Genome Biol.">
        <title>The genome sequence of the most widely cultivated cacao type and its use to identify candidate genes regulating pod color.</title>
        <authorList>
            <person name="Motamayor J.C."/>
            <person name="Mockaitis K."/>
            <person name="Schmutz J."/>
            <person name="Haiminen N."/>
            <person name="Iii D.L."/>
            <person name="Cornejo O."/>
            <person name="Findley S.D."/>
            <person name="Zheng P."/>
            <person name="Utro F."/>
            <person name="Royaert S."/>
            <person name="Saski C."/>
            <person name="Jenkins J."/>
            <person name="Podicheti R."/>
            <person name="Zhao M."/>
            <person name="Scheffler B.E."/>
            <person name="Stack J.C."/>
            <person name="Feltus F.A."/>
            <person name="Mustiga G.M."/>
            <person name="Amores F."/>
            <person name="Phillips W."/>
            <person name="Marelli J.P."/>
            <person name="May G.D."/>
            <person name="Shapiro H."/>
            <person name="Ma J."/>
            <person name="Bustamante C.D."/>
            <person name="Schnell R.J."/>
            <person name="Main D."/>
            <person name="Gilbert D."/>
            <person name="Parida L."/>
            <person name="Kuhn D.N."/>
        </authorList>
    </citation>
    <scope>NUCLEOTIDE SEQUENCE [LARGE SCALE GENOMIC DNA]</scope>
    <source>
        <strain evidence="2">cv. Matina 1-6</strain>
    </source>
</reference>